<proteinExistence type="predicted"/>
<feature type="transmembrane region" description="Helical" evidence="2">
    <location>
        <begin position="12"/>
        <end position="31"/>
    </location>
</feature>
<evidence type="ECO:0000313" key="4">
    <source>
        <dbReference type="EMBL" id="PSL17456.1"/>
    </source>
</evidence>
<feature type="transmembrane region" description="Helical" evidence="2">
    <location>
        <begin position="176"/>
        <end position="198"/>
    </location>
</feature>
<dbReference type="InterPro" id="IPR011853">
    <property type="entry name" value="TRAP_DctM-Dct_fused"/>
</dbReference>
<feature type="transmembrane region" description="Helical" evidence="2">
    <location>
        <begin position="407"/>
        <end position="424"/>
    </location>
</feature>
<keyword evidence="2" id="KW-0472">Membrane</keyword>
<feature type="transmembrane region" description="Helical" evidence="2">
    <location>
        <begin position="444"/>
        <end position="461"/>
    </location>
</feature>
<dbReference type="NCBIfam" id="TIGR02123">
    <property type="entry name" value="TRAP_fused"/>
    <property type="match status" value="1"/>
</dbReference>
<feature type="transmembrane region" description="Helical" evidence="2">
    <location>
        <begin position="494"/>
        <end position="518"/>
    </location>
</feature>
<keyword evidence="2" id="KW-1133">Transmembrane helix</keyword>
<evidence type="ECO:0000256" key="2">
    <source>
        <dbReference type="SAM" id="Phobius"/>
    </source>
</evidence>
<dbReference type="RefSeq" id="WP_106609968.1">
    <property type="nucleotide sequence ID" value="NZ_PYGJ01000017.1"/>
</dbReference>
<sequence>MTDAAPTANVTTRLFAMAAAVACLALGLITLYSSGVGLIDPKLHRAAGFALALIVAVSASQRRRSDHGSARPLTLAVDFALILVGLWSIWSFHFVQTEMETALYDVATKDAWPALAGLVVFLELCRRLWGWGLFLVGTFGVVYLLFGQDLPGILAHSGFSLKEVAEALWYNTNKGVFGSITNIVLSTVFIFIIFGVLLEGTGAGDTLLKFAFLATRRTRGGPAHAAILASSMFGTMSGSTVANIVGTGTFTIPMIKKRGFSPTFAAGIEATASSGGQIMPPIMGAAALVMADLTGVGYLNIIIAALFPALFYYFSLFSAVTVEARRQGIEVQEMTVDDQIARTDLINSVLFAGPIIVVIGSLLLGLSTSAAGFYAVVVLVALSVINPEVRNDPGRVWKSFLKGAESGATLLIAIAAIGILVGSLDSTGLGLKLANVIASIRGESLFSALAVAMAGALILGMGMPTLPAYLIIILVMGPAIQALGVSMLTAHMFVFYYGVASSLTPPVAIAAYAAAPIARANPLMTAFMSFRLGMAKFIIPFVFAFYPTILIVEEFSLIPFLWIVARTCFCIWLFSSALSGFDRRKLTVPEIVIRFVTAFTCLATDPMFHLPAVGLGLALIAYDVRAGRALAPTSKATQ</sequence>
<feature type="transmembrane region" description="Helical" evidence="2">
    <location>
        <begin position="72"/>
        <end position="90"/>
    </location>
</feature>
<comment type="function">
    <text evidence="1">Part of the tripartite ATP-independent periplasmic (TRAP) transport system.</text>
</comment>
<dbReference type="EMBL" id="PYGJ01000017">
    <property type="protein sequence ID" value="PSL17456.1"/>
    <property type="molecule type" value="Genomic_DNA"/>
</dbReference>
<feature type="transmembrane region" description="Helical" evidence="2">
    <location>
        <begin position="298"/>
        <end position="324"/>
    </location>
</feature>
<dbReference type="GO" id="GO:0022857">
    <property type="term" value="F:transmembrane transporter activity"/>
    <property type="evidence" value="ECO:0007669"/>
    <property type="project" value="UniProtKB-UniRule"/>
</dbReference>
<dbReference type="PANTHER" id="PTHR43849:SF2">
    <property type="entry name" value="BLL3936 PROTEIN"/>
    <property type="match status" value="1"/>
</dbReference>
<comment type="subcellular location">
    <subcellularLocation>
        <location evidence="1">Cell inner membrane</location>
        <topology evidence="1">Multi-pass membrane protein</topology>
    </subcellularLocation>
</comment>
<feature type="transmembrane region" description="Helical" evidence="2">
    <location>
        <begin position="128"/>
        <end position="146"/>
    </location>
</feature>
<dbReference type="PANTHER" id="PTHR43849">
    <property type="entry name" value="BLL3936 PROTEIN"/>
    <property type="match status" value="1"/>
</dbReference>
<feature type="domain" description="TRAP C4-dicarboxylate transport system permease DctM subunit" evidence="3">
    <location>
        <begin position="118"/>
        <end position="552"/>
    </location>
</feature>
<evidence type="ECO:0000256" key="1">
    <source>
        <dbReference type="RuleBase" id="RU369079"/>
    </source>
</evidence>
<organism evidence="4 5">
    <name type="scientific">Shimia abyssi</name>
    <dbReference type="NCBI Taxonomy" id="1662395"/>
    <lineage>
        <taxon>Bacteria</taxon>
        <taxon>Pseudomonadati</taxon>
        <taxon>Pseudomonadota</taxon>
        <taxon>Alphaproteobacteria</taxon>
        <taxon>Rhodobacterales</taxon>
        <taxon>Roseobacteraceae</taxon>
    </lineage>
</organism>
<keyword evidence="5" id="KW-1185">Reference proteome</keyword>
<evidence type="ECO:0000259" key="3">
    <source>
        <dbReference type="Pfam" id="PF06808"/>
    </source>
</evidence>
<dbReference type="Pfam" id="PF06808">
    <property type="entry name" value="DctM"/>
    <property type="match status" value="1"/>
</dbReference>
<dbReference type="InterPro" id="IPR010656">
    <property type="entry name" value="DctM"/>
</dbReference>
<gene>
    <name evidence="4" type="ORF">CLV88_11719</name>
</gene>
<evidence type="ECO:0000313" key="5">
    <source>
        <dbReference type="Proteomes" id="UP000240418"/>
    </source>
</evidence>
<feature type="transmembrane region" description="Helical" evidence="2">
    <location>
        <begin position="555"/>
        <end position="575"/>
    </location>
</feature>
<dbReference type="GO" id="GO:0005886">
    <property type="term" value="C:plasma membrane"/>
    <property type="evidence" value="ECO:0007669"/>
    <property type="project" value="UniProtKB-SubCell"/>
</dbReference>
<protein>
    <submittedName>
        <fullName evidence="4">TRAP transporter 4TM/12TM fusion protein</fullName>
    </submittedName>
</protein>
<accession>A0A2P8F6X4</accession>
<name>A0A2P8F6X4_9RHOB</name>
<feature type="transmembrane region" description="Helical" evidence="2">
    <location>
        <begin position="345"/>
        <end position="364"/>
    </location>
</feature>
<reference evidence="4 5" key="1">
    <citation type="submission" date="2018-03" db="EMBL/GenBank/DDBJ databases">
        <title>Genomic Encyclopedia of Archaeal and Bacterial Type Strains, Phase II (KMG-II): from individual species to whole genera.</title>
        <authorList>
            <person name="Goeker M."/>
        </authorList>
    </citation>
    <scope>NUCLEOTIDE SEQUENCE [LARGE SCALE GENOMIC DNA]</scope>
    <source>
        <strain evidence="4 5">DSM 100673</strain>
    </source>
</reference>
<comment type="caution">
    <text evidence="4">The sequence shown here is derived from an EMBL/GenBank/DDBJ whole genome shotgun (WGS) entry which is preliminary data.</text>
</comment>
<feature type="transmembrane region" description="Helical" evidence="2">
    <location>
        <begin position="43"/>
        <end position="60"/>
    </location>
</feature>
<dbReference type="Proteomes" id="UP000240418">
    <property type="component" value="Unassembled WGS sequence"/>
</dbReference>
<keyword evidence="2" id="KW-0812">Transmembrane</keyword>
<keyword evidence="1" id="KW-0997">Cell inner membrane</keyword>
<keyword evidence="1" id="KW-1003">Cell membrane</keyword>
<feature type="transmembrane region" description="Helical" evidence="2">
    <location>
        <begin position="468"/>
        <end position="488"/>
    </location>
</feature>
<dbReference type="AlphaFoldDB" id="A0A2P8F6X4"/>
<feature type="transmembrane region" description="Helical" evidence="2">
    <location>
        <begin position="530"/>
        <end position="549"/>
    </location>
</feature>
<dbReference type="OrthoDB" id="9759894at2"/>
<keyword evidence="1" id="KW-0813">Transport</keyword>
<feature type="transmembrane region" description="Helical" evidence="2">
    <location>
        <begin position="370"/>
        <end position="386"/>
    </location>
</feature>